<dbReference type="Proteomes" id="UP001732700">
    <property type="component" value="Chromosome 5A"/>
</dbReference>
<dbReference type="EnsemblPlants" id="AVESA.00010b.r2.5AG0836780.1">
    <property type="protein sequence ID" value="AVESA.00010b.r2.5AG0836780.1.CDS"/>
    <property type="gene ID" value="AVESA.00010b.r2.5AG0836780"/>
</dbReference>
<protein>
    <submittedName>
        <fullName evidence="1">Uncharacterized protein</fullName>
    </submittedName>
</protein>
<reference evidence="1" key="2">
    <citation type="submission" date="2025-09" db="UniProtKB">
        <authorList>
            <consortium name="EnsemblPlants"/>
        </authorList>
    </citation>
    <scope>IDENTIFICATION</scope>
</reference>
<organism evidence="1 2">
    <name type="scientific">Avena sativa</name>
    <name type="common">Oat</name>
    <dbReference type="NCBI Taxonomy" id="4498"/>
    <lineage>
        <taxon>Eukaryota</taxon>
        <taxon>Viridiplantae</taxon>
        <taxon>Streptophyta</taxon>
        <taxon>Embryophyta</taxon>
        <taxon>Tracheophyta</taxon>
        <taxon>Spermatophyta</taxon>
        <taxon>Magnoliopsida</taxon>
        <taxon>Liliopsida</taxon>
        <taxon>Poales</taxon>
        <taxon>Poaceae</taxon>
        <taxon>BOP clade</taxon>
        <taxon>Pooideae</taxon>
        <taxon>Poodae</taxon>
        <taxon>Poeae</taxon>
        <taxon>Poeae Chloroplast Group 1 (Aveneae type)</taxon>
        <taxon>Aveninae</taxon>
        <taxon>Avena</taxon>
    </lineage>
</organism>
<evidence type="ECO:0000313" key="2">
    <source>
        <dbReference type="Proteomes" id="UP001732700"/>
    </source>
</evidence>
<name>A0ACD5XQS4_AVESA</name>
<reference evidence="1" key="1">
    <citation type="submission" date="2021-05" db="EMBL/GenBank/DDBJ databases">
        <authorList>
            <person name="Scholz U."/>
            <person name="Mascher M."/>
            <person name="Fiebig A."/>
        </authorList>
    </citation>
    <scope>NUCLEOTIDE SEQUENCE [LARGE SCALE GENOMIC DNA]</scope>
</reference>
<accession>A0ACD5XQS4</accession>
<keyword evidence="2" id="KW-1185">Reference proteome</keyword>
<evidence type="ECO:0000313" key="1">
    <source>
        <dbReference type="EnsemblPlants" id="AVESA.00010b.r2.5AG0836780.1.CDS"/>
    </source>
</evidence>
<sequence length="437" mass="47284">MPPPQQLRLLPLTHRPPSPSQPPSAARPAATAASPVGTRLEQQKNRVPIVFNKIHIMDSIAPPDMGTHMQDATCKLTRHRKMYSQSVQYCWALTTLILLSSASCTATAAGKVPAIIVFGDSTVDSGNNNYISTMARGNFPPYGRDFEGGVATGRFSNGRLVTDFLSEALGLASSVPAYLDGSYTIDQLATGVNFASGGTGMDALTAKIASVIPLSQQLEYFKEYKERLKLAKGDAVADKIIAGALYVFSIGTNDFMVNYFTMPVRRAEYTPEEYVAYLVGLAEAAVREVYELGARKIMFNGIPPFGCVPAMRTMNHDAPGECNEEYNRVALRYNAEVQAALSRLGGELGAGAQVVYSDVYDVPYDILANPSGYGFENVAQGCCGTGLIETSVLCGMDAAFTCQDADKYAFFDSVHPSEKTYRILADNIIRSTLQVFL</sequence>
<proteinExistence type="predicted"/>